<dbReference type="Proteomes" id="UP000387223">
    <property type="component" value="Unassembled WGS sequence"/>
</dbReference>
<evidence type="ECO:0000259" key="7">
    <source>
        <dbReference type="SMART" id="SM00843"/>
    </source>
</evidence>
<evidence type="ECO:0000256" key="1">
    <source>
        <dbReference type="ARBA" id="ARBA00004453"/>
    </source>
</evidence>
<dbReference type="Gene3D" id="1.10.10.10">
    <property type="entry name" value="Winged helix-like DNA-binding domain superfamily/Winged helix DNA-binding domain"/>
    <property type="match status" value="1"/>
</dbReference>
<dbReference type="SMART" id="SM00843">
    <property type="entry name" value="Ftsk_gamma"/>
    <property type="match status" value="1"/>
</dbReference>
<comment type="subcellular location">
    <subcellularLocation>
        <location evidence="1 6">Cytoplasm</location>
        <location evidence="1 6">Nucleoid</location>
    </subcellularLocation>
</comment>
<comment type="similarity">
    <text evidence="2 6">Belongs to the RdgC family.</text>
</comment>
<dbReference type="Pfam" id="PF04381">
    <property type="entry name" value="RdgC"/>
    <property type="match status" value="1"/>
</dbReference>
<feature type="domain" description="FtsK gamma" evidence="7">
    <location>
        <begin position="337"/>
        <end position="402"/>
    </location>
</feature>
<dbReference type="InterPro" id="IPR018541">
    <property type="entry name" value="Ftsk_gamma"/>
</dbReference>
<dbReference type="InterPro" id="IPR036388">
    <property type="entry name" value="WH-like_DNA-bd_sf"/>
</dbReference>
<comment type="caution">
    <text evidence="8">The sequence shown here is derived from an EMBL/GenBank/DDBJ whole genome shotgun (WGS) entry which is preliminary data.</text>
</comment>
<proteinExistence type="inferred from homology"/>
<protein>
    <recommendedName>
        <fullName evidence="3 6">Recombination-associated protein RdgC</fullName>
    </recommendedName>
</protein>
<reference evidence="8 9" key="1">
    <citation type="journal article" date="2019" name="J. Gen. Appl. Microbiol.">
        <title>Aerobic degradation of cis-dichloroethene by the marine bacterium Marinobacter salsuginis strain 5N-3.</title>
        <authorList>
            <person name="Inoue Y."/>
            <person name="Fukunaga Y."/>
            <person name="Katsumata H."/>
            <person name="Ohji S."/>
            <person name="Hosoyama A."/>
            <person name="Mori K."/>
            <person name="Ando K."/>
        </authorList>
    </citation>
    <scope>NUCLEOTIDE SEQUENCE [LARGE SCALE GENOMIC DNA]</scope>
    <source>
        <strain evidence="8 9">NBRC 109114</strain>
    </source>
</reference>
<dbReference type="NCBIfam" id="NF001464">
    <property type="entry name" value="PRK00321.1-5"/>
    <property type="match status" value="1"/>
</dbReference>
<keyword evidence="5 6" id="KW-0233">DNA recombination</keyword>
<evidence type="ECO:0000313" key="9">
    <source>
        <dbReference type="Proteomes" id="UP000387223"/>
    </source>
</evidence>
<dbReference type="EMBL" id="BGZI01000035">
    <property type="protein sequence ID" value="GBO90213.1"/>
    <property type="molecule type" value="Genomic_DNA"/>
</dbReference>
<comment type="function">
    <text evidence="6">May be involved in recombination.</text>
</comment>
<dbReference type="PANTHER" id="PTHR38103">
    <property type="entry name" value="RECOMBINATION-ASSOCIATED PROTEIN RDGC"/>
    <property type="match status" value="1"/>
</dbReference>
<evidence type="ECO:0000256" key="2">
    <source>
        <dbReference type="ARBA" id="ARBA00008657"/>
    </source>
</evidence>
<dbReference type="Pfam" id="PF09397">
    <property type="entry name" value="FtsK_gamma"/>
    <property type="match status" value="1"/>
</dbReference>
<sequence>MIFKHARVFRFTKPVSIDPDQLEQKLQADQFKPCGPQEMSRSGWASPLGKKGEYMVYAAGGCMLICLKKEEKILPGPVIKEMVEERCEEIEFEQSRKVRKKERDEIKEQITLECLPKAFSRTKRIFAYLSPKDGFMVVDSASAKVAEDLTSMLRKSLGSLPVRPPVVQQAPAFTFTGWSNETIDKPDTITLGTKATLVDPSEEGGKVRVDGIDLGSDEIRNHIDAGMQVTEISLEWDNNVKFVLDEQLAIKGIKFGETFQEKIDDVDADDALAKFDAAFGLMTLELSRMIPGLFEVLGGEDDSAIVTDEAPVELTEYQKNSVSEAESIASFATEDHAGQPDNLYPEVEMFVVGEQRASISGVQRKFKIGYNRAAHLVEELERKGVVSPAGNDGAREVLKAPAMAS</sequence>
<dbReference type="NCBIfam" id="NF001462">
    <property type="entry name" value="PRK00321.1-3"/>
    <property type="match status" value="1"/>
</dbReference>
<dbReference type="AlphaFoldDB" id="A0A5M3Q4P4"/>
<gene>
    <name evidence="6" type="primary">rdgC</name>
    <name evidence="8" type="ORF">MSSD14B_38810</name>
</gene>
<dbReference type="HAMAP" id="MF_00194">
    <property type="entry name" value="RdgC"/>
    <property type="match status" value="1"/>
</dbReference>
<organism evidence="8 9">
    <name type="scientific">Marinobacter salsuginis</name>
    <dbReference type="NCBI Taxonomy" id="418719"/>
    <lineage>
        <taxon>Bacteria</taxon>
        <taxon>Pseudomonadati</taxon>
        <taxon>Pseudomonadota</taxon>
        <taxon>Gammaproteobacteria</taxon>
        <taxon>Pseudomonadales</taxon>
        <taxon>Marinobacteraceae</taxon>
        <taxon>Marinobacter</taxon>
    </lineage>
</organism>
<keyword evidence="4 6" id="KW-0963">Cytoplasm</keyword>
<dbReference type="InterPro" id="IPR007476">
    <property type="entry name" value="RdgC"/>
</dbReference>
<dbReference type="GO" id="GO:0005737">
    <property type="term" value="C:cytoplasm"/>
    <property type="evidence" value="ECO:0007669"/>
    <property type="project" value="UniProtKB-UniRule"/>
</dbReference>
<dbReference type="SUPFAM" id="SSF46785">
    <property type="entry name" value="Winged helix' DNA-binding domain"/>
    <property type="match status" value="1"/>
</dbReference>
<dbReference type="PANTHER" id="PTHR38103:SF1">
    <property type="entry name" value="RECOMBINATION-ASSOCIATED PROTEIN RDGC"/>
    <property type="match status" value="1"/>
</dbReference>
<evidence type="ECO:0000256" key="3">
    <source>
        <dbReference type="ARBA" id="ARBA00022296"/>
    </source>
</evidence>
<dbReference type="GO" id="GO:0003690">
    <property type="term" value="F:double-stranded DNA binding"/>
    <property type="evidence" value="ECO:0007669"/>
    <property type="project" value="TreeGrafter"/>
</dbReference>
<name>A0A5M3Q4P4_9GAMM</name>
<dbReference type="GO" id="GO:0000018">
    <property type="term" value="P:regulation of DNA recombination"/>
    <property type="evidence" value="ECO:0007669"/>
    <property type="project" value="TreeGrafter"/>
</dbReference>
<evidence type="ECO:0000313" key="8">
    <source>
        <dbReference type="EMBL" id="GBO90213.1"/>
    </source>
</evidence>
<evidence type="ECO:0000256" key="6">
    <source>
        <dbReference type="HAMAP-Rule" id="MF_00194"/>
    </source>
</evidence>
<dbReference type="GO" id="GO:0006310">
    <property type="term" value="P:DNA recombination"/>
    <property type="evidence" value="ECO:0007669"/>
    <property type="project" value="UniProtKB-UniRule"/>
</dbReference>
<dbReference type="GO" id="GO:0043590">
    <property type="term" value="C:bacterial nucleoid"/>
    <property type="evidence" value="ECO:0007669"/>
    <property type="project" value="TreeGrafter"/>
</dbReference>
<accession>A0A5M3Q4P4</accession>
<evidence type="ECO:0000256" key="5">
    <source>
        <dbReference type="ARBA" id="ARBA00023172"/>
    </source>
</evidence>
<evidence type="ECO:0000256" key="4">
    <source>
        <dbReference type="ARBA" id="ARBA00022490"/>
    </source>
</evidence>
<dbReference type="InterPro" id="IPR036390">
    <property type="entry name" value="WH_DNA-bd_sf"/>
</dbReference>